<evidence type="ECO:0008006" key="4">
    <source>
        <dbReference type="Google" id="ProtNLM"/>
    </source>
</evidence>
<proteinExistence type="predicted"/>
<accession>A0A2S2E2U3</accession>
<dbReference type="AlphaFoldDB" id="A0A2S2E2U3"/>
<name>A0A2S2E2U3_9ALTE</name>
<dbReference type="RefSeq" id="WP_109339571.1">
    <property type="nucleotide sequence ID" value="NZ_CP029347.1"/>
</dbReference>
<dbReference type="Pfam" id="PF11205">
    <property type="entry name" value="DUF2987"/>
    <property type="match status" value="1"/>
</dbReference>
<feature type="signal peptide" evidence="1">
    <location>
        <begin position="1"/>
        <end position="19"/>
    </location>
</feature>
<dbReference type="EMBL" id="CP029347">
    <property type="protein sequence ID" value="AWL11961.1"/>
    <property type="molecule type" value="Genomic_DNA"/>
</dbReference>
<gene>
    <name evidence="2" type="ORF">HMF8227_01486</name>
</gene>
<sequence length="221" mass="24811">MRSILLIPVLAALCCPVNANTLELDYKSLYSHVRKLDDDTMPALQFAFGLLDNRSTGGQLCQIQSATLVTQKKKFELPVTEEGRFTVWAERALKMAKAKVKLQLTESAEHCDMSVQLEAKPEYNKTQYDLAELRALSEQYQVFFDEMGSFLSFLMPGTQGIQLQFDVAPMPGEVTLNGKPVDLPVHDRQIRLSSSWLTEQGGELSLPKAPKRITAWVEQSD</sequence>
<keyword evidence="3" id="KW-1185">Reference proteome</keyword>
<dbReference type="Proteomes" id="UP000245728">
    <property type="component" value="Chromosome"/>
</dbReference>
<dbReference type="InterPro" id="IPR021370">
    <property type="entry name" value="DUF2987"/>
</dbReference>
<evidence type="ECO:0000313" key="3">
    <source>
        <dbReference type="Proteomes" id="UP000245728"/>
    </source>
</evidence>
<evidence type="ECO:0000256" key="1">
    <source>
        <dbReference type="SAM" id="SignalP"/>
    </source>
</evidence>
<protein>
    <recommendedName>
        <fullName evidence="4">DUF2987 domain-containing protein</fullName>
    </recommendedName>
</protein>
<evidence type="ECO:0000313" key="2">
    <source>
        <dbReference type="EMBL" id="AWL11961.1"/>
    </source>
</evidence>
<keyword evidence="1" id="KW-0732">Signal</keyword>
<feature type="chain" id="PRO_5015558841" description="DUF2987 domain-containing protein" evidence="1">
    <location>
        <begin position="20"/>
        <end position="221"/>
    </location>
</feature>
<dbReference type="OrthoDB" id="6402179at2"/>
<organism evidence="2 3">
    <name type="scientific">Saliniradius amylolyticus</name>
    <dbReference type="NCBI Taxonomy" id="2183582"/>
    <lineage>
        <taxon>Bacteria</taxon>
        <taxon>Pseudomonadati</taxon>
        <taxon>Pseudomonadota</taxon>
        <taxon>Gammaproteobacteria</taxon>
        <taxon>Alteromonadales</taxon>
        <taxon>Alteromonadaceae</taxon>
        <taxon>Saliniradius</taxon>
    </lineage>
</organism>
<reference evidence="2 3" key="1">
    <citation type="submission" date="2018-05" db="EMBL/GenBank/DDBJ databases">
        <title>Salinimonas sp. HMF8227 Genome sequencing and assembly.</title>
        <authorList>
            <person name="Kang H."/>
            <person name="Kang J."/>
            <person name="Cha I."/>
            <person name="Kim H."/>
            <person name="Joh K."/>
        </authorList>
    </citation>
    <scope>NUCLEOTIDE SEQUENCE [LARGE SCALE GENOMIC DNA]</scope>
    <source>
        <strain evidence="2 3">HMF8227</strain>
    </source>
</reference>
<dbReference type="KEGG" id="salh:HMF8227_01486"/>